<dbReference type="CDD" id="cd02440">
    <property type="entry name" value="AdoMet_MTases"/>
    <property type="match status" value="1"/>
</dbReference>
<dbReference type="GO" id="GO:0008168">
    <property type="term" value="F:methyltransferase activity"/>
    <property type="evidence" value="ECO:0007669"/>
    <property type="project" value="UniProtKB-KW"/>
</dbReference>
<dbReference type="SUPFAM" id="SSF53335">
    <property type="entry name" value="S-adenosyl-L-methionine-dependent methyltransferases"/>
    <property type="match status" value="1"/>
</dbReference>
<organism evidence="3 4">
    <name type="scientific">Nostoc favosum CHAB5714</name>
    <dbReference type="NCBI Taxonomy" id="2780399"/>
    <lineage>
        <taxon>Bacteria</taxon>
        <taxon>Bacillati</taxon>
        <taxon>Cyanobacteriota</taxon>
        <taxon>Cyanophyceae</taxon>
        <taxon>Nostocales</taxon>
        <taxon>Nostocaceae</taxon>
        <taxon>Nostoc</taxon>
        <taxon>Nostoc favosum</taxon>
    </lineage>
</organism>
<feature type="domain" description="Methyltransferase" evidence="2">
    <location>
        <begin position="174"/>
        <end position="271"/>
    </location>
</feature>
<dbReference type="InterPro" id="IPR029063">
    <property type="entry name" value="SAM-dependent_MTases_sf"/>
</dbReference>
<dbReference type="RefSeq" id="WP_229488793.1">
    <property type="nucleotide sequence ID" value="NZ_JAIVFQ010000071.1"/>
</dbReference>
<dbReference type="InterPro" id="IPR041698">
    <property type="entry name" value="Methyltransf_25"/>
</dbReference>
<gene>
    <name evidence="3" type="ORF">LC586_29650</name>
</gene>
<dbReference type="EMBL" id="JAIVFQ010000071">
    <property type="protein sequence ID" value="MCC5603246.1"/>
    <property type="molecule type" value="Genomic_DNA"/>
</dbReference>
<dbReference type="Proteomes" id="UP001199525">
    <property type="component" value="Unassembled WGS sequence"/>
</dbReference>
<comment type="caution">
    <text evidence="3">The sequence shown here is derived from an EMBL/GenBank/DDBJ whole genome shotgun (WGS) entry which is preliminary data.</text>
</comment>
<evidence type="ECO:0000313" key="3">
    <source>
        <dbReference type="EMBL" id="MCC5603246.1"/>
    </source>
</evidence>
<keyword evidence="4" id="KW-1185">Reference proteome</keyword>
<dbReference type="Pfam" id="PF13649">
    <property type="entry name" value="Methyltransf_25"/>
    <property type="match status" value="1"/>
</dbReference>
<proteinExistence type="predicted"/>
<evidence type="ECO:0000259" key="2">
    <source>
        <dbReference type="Pfam" id="PF13649"/>
    </source>
</evidence>
<name>A0ABS8IGU1_9NOSO</name>
<reference evidence="3 4" key="1">
    <citation type="journal article" date="2021" name="Microorganisms">
        <title>Genome Evolution of Filamentous Cyanobacterium Nostoc Species: From Facultative Symbiosis to Free Living.</title>
        <authorList>
            <person name="Huo D."/>
            <person name="Li H."/>
            <person name="Cai F."/>
            <person name="Guo X."/>
            <person name="Qiao Z."/>
            <person name="Wang W."/>
            <person name="Yu G."/>
            <person name="Li R."/>
        </authorList>
    </citation>
    <scope>NUCLEOTIDE SEQUENCE [LARGE SCALE GENOMIC DNA]</scope>
    <source>
        <strain evidence="3 4">CHAB 5714</strain>
    </source>
</reference>
<feature type="region of interest" description="Disordered" evidence="1">
    <location>
        <begin position="1"/>
        <end position="28"/>
    </location>
</feature>
<keyword evidence="3" id="KW-0808">Transferase</keyword>
<sequence length="372" mass="41531">MELEEKQQKTEVAPDSPTEATSSQPEEMFAQTDPGVLLQGMLARLNTRIKPRGEVIMPAVPALLNHYMESLATLFETLGKTFSAQDLDKLSEILAEQLEEGFRASPHSNVVVRYQPEKSPSTGIVYHIAPAVSTVTDEYKYWVETREPPLFGKYPDAKVMNIAAQLGDPASVPILDVGAGTGRNTLPLARLGHAVDVVELTPEFTEQIQAAATAEGLAVNITQGDILDPLVQMRPTYYQLAVVAEVVSHFRTLEEFRLLLAKICEVLRPGGLLLLNSFLTVDDYEPDELARQMSQVNWSSFMTKSELAAAMDQLPIEMLSDESELEYERNHLPSEAWPPTGWFINWASGRDLFGFDNVKPPMELRWLVFKRL</sequence>
<protein>
    <submittedName>
        <fullName evidence="3">Class I SAM-dependent methyltransferase</fullName>
    </submittedName>
</protein>
<accession>A0ABS8IGU1</accession>
<dbReference type="Gene3D" id="3.40.50.150">
    <property type="entry name" value="Vaccinia Virus protein VP39"/>
    <property type="match status" value="1"/>
</dbReference>
<dbReference type="GO" id="GO:0032259">
    <property type="term" value="P:methylation"/>
    <property type="evidence" value="ECO:0007669"/>
    <property type="project" value="UniProtKB-KW"/>
</dbReference>
<evidence type="ECO:0000313" key="4">
    <source>
        <dbReference type="Proteomes" id="UP001199525"/>
    </source>
</evidence>
<keyword evidence="3" id="KW-0489">Methyltransferase</keyword>
<evidence type="ECO:0000256" key="1">
    <source>
        <dbReference type="SAM" id="MobiDB-lite"/>
    </source>
</evidence>